<keyword evidence="7" id="KW-1185">Reference proteome</keyword>
<evidence type="ECO:0000313" key="7">
    <source>
        <dbReference type="Proteomes" id="UP000182658"/>
    </source>
</evidence>
<evidence type="ECO:0000256" key="2">
    <source>
        <dbReference type="ARBA" id="ARBA00022692"/>
    </source>
</evidence>
<sequence length="268" mass="29935">MARYLYQPSEAVAGVACGLYSVGLIITVFRIFRQKAWIWFIMALGIGMEAAGYGARIASAADTTARTVYIVQFCLIILAPVLMAGVIYLVFGRIVFHVVPAEARTFRLLWVPARWVTPIFVGFDIVALLTQVIGAIMLTATEPTDPDAAAKINRGKNIAMVGVIIQLVAFGLFTVVAARFHFTSRRFTDDFKQRLQAVPGDKYVTLGGNARKFNPNWRRLLYTVNISCAMILIRSIYREIDFAEGKTGYTQRYEYLLVLALPQVLVTY</sequence>
<gene>
    <name evidence="6" type="ORF">CONLIGDRAFT_628116</name>
</gene>
<protein>
    <submittedName>
        <fullName evidence="6">RTA1-domain-containing protein</fullName>
    </submittedName>
</protein>
<feature type="transmembrane region" description="Helical" evidence="5">
    <location>
        <begin position="12"/>
        <end position="31"/>
    </location>
</feature>
<dbReference type="InParanoid" id="A0A1J7JIN5"/>
<name>A0A1J7JIN5_9PEZI</name>
<dbReference type="Pfam" id="PF04479">
    <property type="entry name" value="RTA1"/>
    <property type="match status" value="1"/>
</dbReference>
<keyword evidence="3 5" id="KW-1133">Transmembrane helix</keyword>
<evidence type="ECO:0000256" key="3">
    <source>
        <dbReference type="ARBA" id="ARBA00022989"/>
    </source>
</evidence>
<evidence type="ECO:0000256" key="5">
    <source>
        <dbReference type="SAM" id="Phobius"/>
    </source>
</evidence>
<feature type="transmembrane region" description="Helical" evidence="5">
    <location>
        <begin position="37"/>
        <end position="55"/>
    </location>
</feature>
<feature type="transmembrane region" description="Helical" evidence="5">
    <location>
        <begin position="158"/>
        <end position="182"/>
    </location>
</feature>
<keyword evidence="2 5" id="KW-0812">Transmembrane</keyword>
<reference evidence="6 7" key="1">
    <citation type="submission" date="2016-10" db="EMBL/GenBank/DDBJ databases">
        <title>Draft genome sequence of Coniochaeta ligniaria NRRL30616, a lignocellulolytic fungus for bioabatement of inhibitors in plant biomass hydrolysates.</title>
        <authorList>
            <consortium name="DOE Joint Genome Institute"/>
            <person name="Jimenez D.J."/>
            <person name="Hector R.E."/>
            <person name="Riley R."/>
            <person name="Sun H."/>
            <person name="Grigoriev I.V."/>
            <person name="Van Elsas J.D."/>
            <person name="Nichols N.N."/>
        </authorList>
    </citation>
    <scope>NUCLEOTIDE SEQUENCE [LARGE SCALE GENOMIC DNA]</scope>
    <source>
        <strain evidence="6 7">NRRL 30616</strain>
    </source>
</reference>
<dbReference type="Proteomes" id="UP000182658">
    <property type="component" value="Unassembled WGS sequence"/>
</dbReference>
<dbReference type="InterPro" id="IPR007568">
    <property type="entry name" value="RTA1"/>
</dbReference>
<dbReference type="EMBL" id="KV875094">
    <property type="protein sequence ID" value="OIW33233.1"/>
    <property type="molecule type" value="Genomic_DNA"/>
</dbReference>
<dbReference type="PANTHER" id="PTHR31465">
    <property type="entry name" value="PROTEIN RTA1-RELATED"/>
    <property type="match status" value="1"/>
</dbReference>
<keyword evidence="4 5" id="KW-0472">Membrane</keyword>
<evidence type="ECO:0000256" key="1">
    <source>
        <dbReference type="ARBA" id="ARBA00004141"/>
    </source>
</evidence>
<feature type="transmembrane region" description="Helical" evidence="5">
    <location>
        <begin position="67"/>
        <end position="95"/>
    </location>
</feature>
<proteinExistence type="predicted"/>
<evidence type="ECO:0000313" key="6">
    <source>
        <dbReference type="EMBL" id="OIW33233.1"/>
    </source>
</evidence>
<dbReference type="GO" id="GO:0016020">
    <property type="term" value="C:membrane"/>
    <property type="evidence" value="ECO:0007669"/>
    <property type="project" value="UniProtKB-SubCell"/>
</dbReference>
<dbReference type="PANTHER" id="PTHR31465:SF28">
    <property type="entry name" value="DOMAIN PROTEIN, PUTATIVE-RELATED"/>
    <property type="match status" value="1"/>
</dbReference>
<evidence type="ECO:0000256" key="4">
    <source>
        <dbReference type="ARBA" id="ARBA00023136"/>
    </source>
</evidence>
<dbReference type="OrthoDB" id="3358017at2759"/>
<dbReference type="STRING" id="1408157.A0A1J7JIN5"/>
<accession>A0A1J7JIN5</accession>
<dbReference type="AlphaFoldDB" id="A0A1J7JIN5"/>
<comment type="subcellular location">
    <subcellularLocation>
        <location evidence="1">Membrane</location>
        <topology evidence="1">Multi-pass membrane protein</topology>
    </subcellularLocation>
</comment>
<organism evidence="6 7">
    <name type="scientific">Coniochaeta ligniaria NRRL 30616</name>
    <dbReference type="NCBI Taxonomy" id="1408157"/>
    <lineage>
        <taxon>Eukaryota</taxon>
        <taxon>Fungi</taxon>
        <taxon>Dikarya</taxon>
        <taxon>Ascomycota</taxon>
        <taxon>Pezizomycotina</taxon>
        <taxon>Sordariomycetes</taxon>
        <taxon>Sordariomycetidae</taxon>
        <taxon>Coniochaetales</taxon>
        <taxon>Coniochaetaceae</taxon>
        <taxon>Coniochaeta</taxon>
    </lineage>
</organism>
<feature type="transmembrane region" description="Helical" evidence="5">
    <location>
        <begin position="115"/>
        <end position="138"/>
    </location>
</feature>